<evidence type="ECO:0000313" key="3">
    <source>
        <dbReference type="EMBL" id="VAX41473.1"/>
    </source>
</evidence>
<protein>
    <submittedName>
        <fullName evidence="3">3-deoxy-manno-octulosonate cytidylyltransferase</fullName>
        <ecNumber evidence="3">2.7.7.38</ecNumber>
    </submittedName>
</protein>
<dbReference type="GO" id="GO:0005829">
    <property type="term" value="C:cytosol"/>
    <property type="evidence" value="ECO:0007669"/>
    <property type="project" value="TreeGrafter"/>
</dbReference>
<dbReference type="GO" id="GO:0008690">
    <property type="term" value="F:3-deoxy-manno-octulosonate cytidylyltransferase activity"/>
    <property type="evidence" value="ECO:0007669"/>
    <property type="project" value="UniProtKB-EC"/>
</dbReference>
<dbReference type="PANTHER" id="PTHR42866">
    <property type="entry name" value="3-DEOXY-MANNO-OCTULOSONATE CYTIDYLYLTRANSFERASE"/>
    <property type="match status" value="1"/>
</dbReference>
<name>A0A3B1DWR5_9ZZZZ</name>
<dbReference type="InterPro" id="IPR003329">
    <property type="entry name" value="Cytidylyl_trans"/>
</dbReference>
<dbReference type="EC" id="2.7.7.38" evidence="3"/>
<keyword evidence="2 3" id="KW-0548">Nucleotidyltransferase</keyword>
<reference evidence="3" key="1">
    <citation type="submission" date="2018-06" db="EMBL/GenBank/DDBJ databases">
        <authorList>
            <person name="Zhirakovskaya E."/>
        </authorList>
    </citation>
    <scope>NUCLEOTIDE SEQUENCE</scope>
</reference>
<sequence length="62" mass="6411">MATQAAPPIVAIIPARLGSTRFPGKMLAAATGKPLIAHTIEAASKSRRVERVVVATDTESIA</sequence>
<evidence type="ECO:0000256" key="2">
    <source>
        <dbReference type="ARBA" id="ARBA00022695"/>
    </source>
</evidence>
<dbReference type="SUPFAM" id="SSF53448">
    <property type="entry name" value="Nucleotide-diphospho-sugar transferases"/>
    <property type="match status" value="1"/>
</dbReference>
<gene>
    <name evidence="3" type="ORF">MNBD_PLANCTO03-1932</name>
</gene>
<dbReference type="PANTHER" id="PTHR42866:SF2">
    <property type="entry name" value="3-DEOXY-MANNO-OCTULOSONATE CYTIDYLYLTRANSFERASE, MITOCHONDRIAL"/>
    <property type="match status" value="1"/>
</dbReference>
<proteinExistence type="predicted"/>
<evidence type="ECO:0000256" key="1">
    <source>
        <dbReference type="ARBA" id="ARBA00022679"/>
    </source>
</evidence>
<dbReference type="Gene3D" id="3.90.550.10">
    <property type="entry name" value="Spore Coat Polysaccharide Biosynthesis Protein SpsA, Chain A"/>
    <property type="match status" value="1"/>
</dbReference>
<dbReference type="InterPro" id="IPR029044">
    <property type="entry name" value="Nucleotide-diphossugar_trans"/>
</dbReference>
<dbReference type="Pfam" id="PF02348">
    <property type="entry name" value="CTP_transf_3"/>
    <property type="match status" value="1"/>
</dbReference>
<organism evidence="3">
    <name type="scientific">hydrothermal vent metagenome</name>
    <dbReference type="NCBI Taxonomy" id="652676"/>
    <lineage>
        <taxon>unclassified sequences</taxon>
        <taxon>metagenomes</taxon>
        <taxon>ecological metagenomes</taxon>
    </lineage>
</organism>
<dbReference type="EMBL" id="UOGK01000546">
    <property type="protein sequence ID" value="VAX41473.1"/>
    <property type="molecule type" value="Genomic_DNA"/>
</dbReference>
<feature type="non-terminal residue" evidence="3">
    <location>
        <position position="62"/>
    </location>
</feature>
<keyword evidence="1 3" id="KW-0808">Transferase</keyword>
<dbReference type="AlphaFoldDB" id="A0A3B1DWR5"/>
<accession>A0A3B1DWR5</accession>